<dbReference type="PANTHER" id="PTHR12670">
    <property type="entry name" value="CERAMIDASE"/>
    <property type="match status" value="1"/>
</dbReference>
<dbReference type="GO" id="GO:0046512">
    <property type="term" value="P:sphingosine biosynthetic process"/>
    <property type="evidence" value="ECO:0007669"/>
    <property type="project" value="TreeGrafter"/>
</dbReference>
<dbReference type="GO" id="GO:0005576">
    <property type="term" value="C:extracellular region"/>
    <property type="evidence" value="ECO:0007669"/>
    <property type="project" value="TreeGrafter"/>
</dbReference>
<proteinExistence type="inferred from homology"/>
<evidence type="ECO:0000259" key="2">
    <source>
        <dbReference type="Pfam" id="PF17048"/>
    </source>
</evidence>
<dbReference type="InterPro" id="IPR031331">
    <property type="entry name" value="NEUT/ALK_ceramidase_C"/>
</dbReference>
<evidence type="ECO:0000313" key="4">
    <source>
        <dbReference type="Proteomes" id="UP000054279"/>
    </source>
</evidence>
<evidence type="ECO:0000256" key="1">
    <source>
        <dbReference type="ARBA" id="ARBA00009835"/>
    </source>
</evidence>
<sequence>MYIYSKLTGFIANNASGASPQSAAPPPDLTKKAISLQVSFFNVAPLFKKFRDVLSNVNSTYSARQTVNAQFVGADPRNNFRLERTFLAVQQLANGQWKTVHSSTTFECVRVSTVLATSTVTLNWTIVSAIILTFTASFTQSHCYFMFPLMNFMNTKFLGLTNQDELILLQIFRELKSNQNDHLETAEETPSQSRWGFRLEDPGNFSGWRLA</sequence>
<dbReference type="Gene3D" id="2.60.40.2300">
    <property type="entry name" value="Neutral/alkaline non-lysosomal ceramidase, C-terminal domain"/>
    <property type="match status" value="1"/>
</dbReference>
<evidence type="ECO:0000313" key="3">
    <source>
        <dbReference type="EMBL" id="KIJ47882.1"/>
    </source>
</evidence>
<dbReference type="Pfam" id="PF17048">
    <property type="entry name" value="Ceramidse_alk_C"/>
    <property type="match status" value="1"/>
</dbReference>
<dbReference type="HOGENOM" id="CLU_1305554_0_0_1"/>
<dbReference type="Proteomes" id="UP000054279">
    <property type="component" value="Unassembled WGS sequence"/>
</dbReference>
<dbReference type="InterPro" id="IPR006823">
    <property type="entry name" value="Ceramidase_alk"/>
</dbReference>
<feature type="domain" description="Neutral/alkaline non-lysosomal ceramidase C-terminal" evidence="2">
    <location>
        <begin position="5"/>
        <end position="127"/>
    </location>
</feature>
<dbReference type="OrthoDB" id="191371at2759"/>
<accession>A0A0C9VVX6</accession>
<dbReference type="GO" id="GO:0046514">
    <property type="term" value="P:ceramide catabolic process"/>
    <property type="evidence" value="ECO:0007669"/>
    <property type="project" value="InterPro"/>
</dbReference>
<protein>
    <recommendedName>
        <fullName evidence="2">Neutral/alkaline non-lysosomal ceramidase C-terminal domain-containing protein</fullName>
    </recommendedName>
</protein>
<name>A0A0C9VVX6_SPHS4</name>
<dbReference type="GO" id="GO:0016020">
    <property type="term" value="C:membrane"/>
    <property type="evidence" value="ECO:0007669"/>
    <property type="project" value="GOC"/>
</dbReference>
<dbReference type="InterPro" id="IPR038445">
    <property type="entry name" value="NCDase_C_sf"/>
</dbReference>
<dbReference type="AlphaFoldDB" id="A0A0C9VVX6"/>
<gene>
    <name evidence="3" type="ORF">M422DRAFT_248471</name>
</gene>
<comment type="similarity">
    <text evidence="1">Belongs to the neutral ceramidase family.</text>
</comment>
<reference evidence="3 4" key="1">
    <citation type="submission" date="2014-06" db="EMBL/GenBank/DDBJ databases">
        <title>Evolutionary Origins and Diversification of the Mycorrhizal Mutualists.</title>
        <authorList>
            <consortium name="DOE Joint Genome Institute"/>
            <consortium name="Mycorrhizal Genomics Consortium"/>
            <person name="Kohler A."/>
            <person name="Kuo A."/>
            <person name="Nagy L.G."/>
            <person name="Floudas D."/>
            <person name="Copeland A."/>
            <person name="Barry K.W."/>
            <person name="Cichocki N."/>
            <person name="Veneault-Fourrey C."/>
            <person name="LaButti K."/>
            <person name="Lindquist E.A."/>
            <person name="Lipzen A."/>
            <person name="Lundell T."/>
            <person name="Morin E."/>
            <person name="Murat C."/>
            <person name="Riley R."/>
            <person name="Ohm R."/>
            <person name="Sun H."/>
            <person name="Tunlid A."/>
            <person name="Henrissat B."/>
            <person name="Grigoriev I.V."/>
            <person name="Hibbett D.S."/>
            <person name="Martin F."/>
        </authorList>
    </citation>
    <scope>NUCLEOTIDE SEQUENCE [LARGE SCALE GENOMIC DNA]</scope>
    <source>
        <strain evidence="3 4">SS14</strain>
    </source>
</reference>
<dbReference type="PANTHER" id="PTHR12670:SF1">
    <property type="entry name" value="NEUTRAL CERAMIDASE"/>
    <property type="match status" value="1"/>
</dbReference>
<dbReference type="GO" id="GO:0017040">
    <property type="term" value="F:N-acylsphingosine amidohydrolase activity"/>
    <property type="evidence" value="ECO:0007669"/>
    <property type="project" value="InterPro"/>
</dbReference>
<dbReference type="EMBL" id="KN837100">
    <property type="protein sequence ID" value="KIJ47882.1"/>
    <property type="molecule type" value="Genomic_DNA"/>
</dbReference>
<keyword evidence="4" id="KW-1185">Reference proteome</keyword>
<organism evidence="3 4">
    <name type="scientific">Sphaerobolus stellatus (strain SS14)</name>
    <dbReference type="NCBI Taxonomy" id="990650"/>
    <lineage>
        <taxon>Eukaryota</taxon>
        <taxon>Fungi</taxon>
        <taxon>Dikarya</taxon>
        <taxon>Basidiomycota</taxon>
        <taxon>Agaricomycotina</taxon>
        <taxon>Agaricomycetes</taxon>
        <taxon>Phallomycetidae</taxon>
        <taxon>Geastrales</taxon>
        <taxon>Sphaerobolaceae</taxon>
        <taxon>Sphaerobolus</taxon>
    </lineage>
</organism>
<dbReference type="GO" id="GO:0042759">
    <property type="term" value="P:long-chain fatty acid biosynthetic process"/>
    <property type="evidence" value="ECO:0007669"/>
    <property type="project" value="TreeGrafter"/>
</dbReference>